<keyword evidence="3" id="KW-0813">Transport</keyword>
<evidence type="ECO:0000256" key="6">
    <source>
        <dbReference type="ARBA" id="ARBA00023136"/>
    </source>
</evidence>
<dbReference type="InterPro" id="IPR050360">
    <property type="entry name" value="MFS_Sugar_Transporters"/>
</dbReference>
<keyword evidence="6 8" id="KW-0472">Membrane</keyword>
<feature type="transmembrane region" description="Helical" evidence="8">
    <location>
        <begin position="31"/>
        <end position="51"/>
    </location>
</feature>
<proteinExistence type="inferred from homology"/>
<feature type="transmembrane region" description="Helical" evidence="8">
    <location>
        <begin position="165"/>
        <end position="185"/>
    </location>
</feature>
<evidence type="ECO:0000256" key="5">
    <source>
        <dbReference type="ARBA" id="ARBA00022989"/>
    </source>
</evidence>
<feature type="domain" description="Major facilitator superfamily (MFS) profile" evidence="9">
    <location>
        <begin position="33"/>
        <end position="472"/>
    </location>
</feature>
<dbReference type="Gene3D" id="1.20.1250.20">
    <property type="entry name" value="MFS general substrate transporter like domains"/>
    <property type="match status" value="1"/>
</dbReference>
<comment type="similarity">
    <text evidence="2">Belongs to the major facilitator superfamily. Sugar transporter (TC 2.A.1.1) family.</text>
</comment>
<accession>A0A8H5GR47</accession>
<evidence type="ECO:0000256" key="4">
    <source>
        <dbReference type="ARBA" id="ARBA00022692"/>
    </source>
</evidence>
<dbReference type="InterPro" id="IPR005828">
    <property type="entry name" value="MFS_sugar_transport-like"/>
</dbReference>
<feature type="transmembrane region" description="Helical" evidence="8">
    <location>
        <begin position="449"/>
        <end position="469"/>
    </location>
</feature>
<dbReference type="PANTHER" id="PTHR48022">
    <property type="entry name" value="PLASTIDIC GLUCOSE TRANSPORTER 4"/>
    <property type="match status" value="1"/>
</dbReference>
<evidence type="ECO:0000256" key="2">
    <source>
        <dbReference type="ARBA" id="ARBA00010992"/>
    </source>
</evidence>
<feature type="transmembrane region" description="Helical" evidence="8">
    <location>
        <begin position="382"/>
        <end position="403"/>
    </location>
</feature>
<reference evidence="10 11" key="1">
    <citation type="journal article" date="2020" name="ISME J.">
        <title>Uncovering the hidden diversity of litter-decomposition mechanisms in mushroom-forming fungi.</title>
        <authorList>
            <person name="Floudas D."/>
            <person name="Bentzer J."/>
            <person name="Ahren D."/>
            <person name="Johansson T."/>
            <person name="Persson P."/>
            <person name="Tunlid A."/>
        </authorList>
    </citation>
    <scope>NUCLEOTIDE SEQUENCE [LARGE SCALE GENOMIC DNA]</scope>
    <source>
        <strain evidence="10 11">CBS 291.85</strain>
    </source>
</reference>
<dbReference type="Proteomes" id="UP000559256">
    <property type="component" value="Unassembled WGS sequence"/>
</dbReference>
<feature type="transmembrane region" description="Helical" evidence="8">
    <location>
        <begin position="320"/>
        <end position="341"/>
    </location>
</feature>
<dbReference type="PANTHER" id="PTHR48022:SF52">
    <property type="entry name" value="SUGAR TRANSPORTER, PUTATIVE-RELATED"/>
    <property type="match status" value="1"/>
</dbReference>
<dbReference type="AlphaFoldDB" id="A0A8H5GR47"/>
<dbReference type="Pfam" id="PF00083">
    <property type="entry name" value="Sugar_tr"/>
    <property type="match status" value="1"/>
</dbReference>
<comment type="subcellular location">
    <subcellularLocation>
        <location evidence="1">Membrane</location>
        <topology evidence="1">Multi-pass membrane protein</topology>
    </subcellularLocation>
</comment>
<protein>
    <recommendedName>
        <fullName evidence="9">Major facilitator superfamily (MFS) profile domain-containing protein</fullName>
    </recommendedName>
</protein>
<dbReference type="EMBL" id="JAACJM010000013">
    <property type="protein sequence ID" value="KAF5369476.1"/>
    <property type="molecule type" value="Genomic_DNA"/>
</dbReference>
<dbReference type="GO" id="GO:0005351">
    <property type="term" value="F:carbohydrate:proton symporter activity"/>
    <property type="evidence" value="ECO:0007669"/>
    <property type="project" value="TreeGrafter"/>
</dbReference>
<comment type="caution">
    <text evidence="10">The sequence shown here is derived from an EMBL/GenBank/DDBJ whole genome shotgun (WGS) entry which is preliminary data.</text>
</comment>
<evidence type="ECO:0000259" key="9">
    <source>
        <dbReference type="PROSITE" id="PS50850"/>
    </source>
</evidence>
<dbReference type="FunFam" id="1.20.1250.20:FF:000134">
    <property type="entry name" value="MFS sugar transporter protein"/>
    <property type="match status" value="1"/>
</dbReference>
<dbReference type="InterPro" id="IPR020846">
    <property type="entry name" value="MFS_dom"/>
</dbReference>
<keyword evidence="5 8" id="KW-1133">Transmembrane helix</keyword>
<sequence>MSPVGPKGTYKDWSNNTHNDWWKDPGLRKNVGWCVVLYCGLFQLGFAFNLINVLQTLPRWREYFGNPTGNHLGAILAASAFPVIIIAPIISMLTDYLGRIRTIVLGSSILAVGSLLGAFSQNEPMFVVGRVLTGASAELMYVPCICLIAELAHPRIRGIVTTFNGCIYYVGTSLSAWIAFGTLHWDSNWSWRLPVLLQIMFPTTLLLASIRCPESPRWLISQGRNEEALNVLAELHANGDKDDELVRNELLEITSYVERDKEAKQTSWSSLFATPGNRKRLAVIMIIAAGTMLNGSVSIGSYMTPMLGLVGVTDPQQISIVNGVMAVWSFFTSATAALYVNKFGRRPLWITSTVLVTIFVIIITALAAVYDAGINTSKELGYAFVAMLFLQHGSSAMAWNLLMHSYTAEILPFSIRAKALAFFEFTQYVLLSLQLFVNPIALENARWKYFLLSVCVNVILIFLVLKLFIETKGRTMEQVAALFDKPNPVKAADSESGASGSSTPPNEYEEEDVKRRSF</sequence>
<evidence type="ECO:0000256" key="1">
    <source>
        <dbReference type="ARBA" id="ARBA00004141"/>
    </source>
</evidence>
<evidence type="ECO:0000313" key="10">
    <source>
        <dbReference type="EMBL" id="KAF5369476.1"/>
    </source>
</evidence>
<keyword evidence="4 8" id="KW-0812">Transmembrane</keyword>
<feature type="transmembrane region" description="Helical" evidence="8">
    <location>
        <begin position="71"/>
        <end position="90"/>
    </location>
</feature>
<feature type="transmembrane region" description="Helical" evidence="8">
    <location>
        <begin position="131"/>
        <end position="153"/>
    </location>
</feature>
<evidence type="ECO:0000256" key="7">
    <source>
        <dbReference type="SAM" id="MobiDB-lite"/>
    </source>
</evidence>
<name>A0A8H5GR47_9AGAR</name>
<feature type="transmembrane region" description="Helical" evidence="8">
    <location>
        <begin position="191"/>
        <end position="210"/>
    </location>
</feature>
<feature type="transmembrane region" description="Helical" evidence="8">
    <location>
        <begin position="281"/>
        <end position="300"/>
    </location>
</feature>
<feature type="region of interest" description="Disordered" evidence="7">
    <location>
        <begin position="488"/>
        <end position="518"/>
    </location>
</feature>
<dbReference type="PROSITE" id="PS50850">
    <property type="entry name" value="MFS"/>
    <property type="match status" value="1"/>
</dbReference>
<dbReference type="OrthoDB" id="6133115at2759"/>
<feature type="transmembrane region" description="Helical" evidence="8">
    <location>
        <begin position="415"/>
        <end position="437"/>
    </location>
</feature>
<evidence type="ECO:0000313" key="11">
    <source>
        <dbReference type="Proteomes" id="UP000559256"/>
    </source>
</evidence>
<feature type="transmembrane region" description="Helical" evidence="8">
    <location>
        <begin position="348"/>
        <end position="370"/>
    </location>
</feature>
<dbReference type="GO" id="GO:0016020">
    <property type="term" value="C:membrane"/>
    <property type="evidence" value="ECO:0007669"/>
    <property type="project" value="UniProtKB-SubCell"/>
</dbReference>
<dbReference type="SUPFAM" id="SSF103473">
    <property type="entry name" value="MFS general substrate transporter"/>
    <property type="match status" value="1"/>
</dbReference>
<evidence type="ECO:0000256" key="3">
    <source>
        <dbReference type="ARBA" id="ARBA00022448"/>
    </source>
</evidence>
<dbReference type="InterPro" id="IPR036259">
    <property type="entry name" value="MFS_trans_sf"/>
</dbReference>
<keyword evidence="11" id="KW-1185">Reference proteome</keyword>
<evidence type="ECO:0000256" key="8">
    <source>
        <dbReference type="SAM" id="Phobius"/>
    </source>
</evidence>
<feature type="transmembrane region" description="Helical" evidence="8">
    <location>
        <begin position="102"/>
        <end position="119"/>
    </location>
</feature>
<organism evidence="10 11">
    <name type="scientific">Tetrapyrgos nigripes</name>
    <dbReference type="NCBI Taxonomy" id="182062"/>
    <lineage>
        <taxon>Eukaryota</taxon>
        <taxon>Fungi</taxon>
        <taxon>Dikarya</taxon>
        <taxon>Basidiomycota</taxon>
        <taxon>Agaricomycotina</taxon>
        <taxon>Agaricomycetes</taxon>
        <taxon>Agaricomycetidae</taxon>
        <taxon>Agaricales</taxon>
        <taxon>Marasmiineae</taxon>
        <taxon>Marasmiaceae</taxon>
        <taxon>Tetrapyrgos</taxon>
    </lineage>
</organism>
<gene>
    <name evidence="10" type="ORF">D9758_002531</name>
</gene>